<dbReference type="Proteomes" id="UP000809621">
    <property type="component" value="Unassembled WGS sequence"/>
</dbReference>
<sequence length="144" mass="16358">MILAREMQPEDYNNVITLWHDTSEMLLRDADSEQNIHRYLKHNPGLSFVLCDSAKIVGAILVGTDGRRGYVQHLAIASTHRGQGLGKQLLKCATVALQNQGIDKTHLFVNQDNATAQQFYQKLGWERREEVRMYSHNASSNHNV</sequence>
<evidence type="ECO:0000313" key="5">
    <source>
        <dbReference type="Proteomes" id="UP000809621"/>
    </source>
</evidence>
<dbReference type="InterPro" id="IPR016181">
    <property type="entry name" value="Acyl_CoA_acyltransferase"/>
</dbReference>
<protein>
    <submittedName>
        <fullName evidence="4">GNAT family N-acetyltransferase</fullName>
    </submittedName>
</protein>
<evidence type="ECO:0000259" key="3">
    <source>
        <dbReference type="PROSITE" id="PS51186"/>
    </source>
</evidence>
<dbReference type="CDD" id="cd04301">
    <property type="entry name" value="NAT_SF"/>
    <property type="match status" value="1"/>
</dbReference>
<dbReference type="InterPro" id="IPR050832">
    <property type="entry name" value="Bact_Acetyltransf"/>
</dbReference>
<proteinExistence type="predicted"/>
<comment type="caution">
    <text evidence="4">The sequence shown here is derived from an EMBL/GenBank/DDBJ whole genome shotgun (WGS) entry which is preliminary data.</text>
</comment>
<dbReference type="Gene3D" id="3.40.630.30">
    <property type="match status" value="1"/>
</dbReference>
<dbReference type="PANTHER" id="PTHR43877:SF2">
    <property type="entry name" value="AMINOALKYLPHOSPHONATE N-ACETYLTRANSFERASE-RELATED"/>
    <property type="match status" value="1"/>
</dbReference>
<dbReference type="EMBL" id="JAFEUM010000001">
    <property type="protein sequence ID" value="MBM7035528.1"/>
    <property type="molecule type" value="Genomic_DNA"/>
</dbReference>
<dbReference type="PROSITE" id="PS51186">
    <property type="entry name" value="GNAT"/>
    <property type="match status" value="1"/>
</dbReference>
<dbReference type="Pfam" id="PF13673">
    <property type="entry name" value="Acetyltransf_10"/>
    <property type="match status" value="1"/>
</dbReference>
<keyword evidence="1" id="KW-0808">Transferase</keyword>
<accession>A0ABS2HH82</accession>
<dbReference type="RefSeq" id="WP_205157121.1">
    <property type="nucleotide sequence ID" value="NZ_JAFEUM010000001.1"/>
</dbReference>
<feature type="domain" description="N-acetyltransferase" evidence="3">
    <location>
        <begin position="2"/>
        <end position="144"/>
    </location>
</feature>
<evidence type="ECO:0000313" key="4">
    <source>
        <dbReference type="EMBL" id="MBM7035528.1"/>
    </source>
</evidence>
<dbReference type="SUPFAM" id="SSF55729">
    <property type="entry name" value="Acyl-CoA N-acyltransferases (Nat)"/>
    <property type="match status" value="1"/>
</dbReference>
<organism evidence="4 5">
    <name type="scientific">Vibrio ulleungensis</name>
    <dbReference type="NCBI Taxonomy" id="2807619"/>
    <lineage>
        <taxon>Bacteria</taxon>
        <taxon>Pseudomonadati</taxon>
        <taxon>Pseudomonadota</taxon>
        <taxon>Gammaproteobacteria</taxon>
        <taxon>Vibrionales</taxon>
        <taxon>Vibrionaceae</taxon>
        <taxon>Vibrio</taxon>
    </lineage>
</organism>
<name>A0ABS2HH82_9VIBR</name>
<dbReference type="InterPro" id="IPR000182">
    <property type="entry name" value="GNAT_dom"/>
</dbReference>
<dbReference type="PANTHER" id="PTHR43877">
    <property type="entry name" value="AMINOALKYLPHOSPHONATE N-ACETYLTRANSFERASE-RELATED-RELATED"/>
    <property type="match status" value="1"/>
</dbReference>
<evidence type="ECO:0000256" key="2">
    <source>
        <dbReference type="ARBA" id="ARBA00023315"/>
    </source>
</evidence>
<evidence type="ECO:0000256" key="1">
    <source>
        <dbReference type="ARBA" id="ARBA00022679"/>
    </source>
</evidence>
<keyword evidence="5" id="KW-1185">Reference proteome</keyword>
<reference evidence="4 5" key="1">
    <citation type="submission" date="2021-02" db="EMBL/GenBank/DDBJ databases">
        <authorList>
            <person name="Park J.-S."/>
        </authorList>
    </citation>
    <scope>NUCLEOTIDE SEQUENCE [LARGE SCALE GENOMIC DNA]</scope>
    <source>
        <strain evidence="4 5">188UL20-2</strain>
    </source>
</reference>
<gene>
    <name evidence="4" type="ORF">JQC93_03830</name>
</gene>
<keyword evidence="2" id="KW-0012">Acyltransferase</keyword>